<feature type="domain" description="N-acetyltransferase" evidence="1">
    <location>
        <begin position="9"/>
        <end position="171"/>
    </location>
</feature>
<dbReference type="EMBL" id="LT985188">
    <property type="protein sequence ID" value="SPD88075.1"/>
    <property type="molecule type" value="Genomic_DNA"/>
</dbReference>
<dbReference type="Pfam" id="PF13302">
    <property type="entry name" value="Acetyltransf_3"/>
    <property type="match status" value="1"/>
</dbReference>
<dbReference type="Gene3D" id="3.40.630.30">
    <property type="match status" value="1"/>
</dbReference>
<dbReference type="PANTHER" id="PTHR43792:SF1">
    <property type="entry name" value="N-ACETYLTRANSFERASE DOMAIN-CONTAINING PROTEIN"/>
    <property type="match status" value="1"/>
</dbReference>
<dbReference type="OrthoDB" id="3533156at2"/>
<dbReference type="PANTHER" id="PTHR43792">
    <property type="entry name" value="GNAT FAMILY, PUTATIVE (AFU_ORTHOLOGUE AFUA_3G00765)-RELATED-RELATED"/>
    <property type="match status" value="1"/>
</dbReference>
<dbReference type="SUPFAM" id="SSF55729">
    <property type="entry name" value="Acyl-CoA N-acyltransferases (Nat)"/>
    <property type="match status" value="1"/>
</dbReference>
<name>A0A2N9JJ41_9ACTN</name>
<dbReference type="AlphaFoldDB" id="A0A2N9JJ41"/>
<organism evidence="2 3">
    <name type="scientific">Micropruina glycogenica</name>
    <dbReference type="NCBI Taxonomy" id="75385"/>
    <lineage>
        <taxon>Bacteria</taxon>
        <taxon>Bacillati</taxon>
        <taxon>Actinomycetota</taxon>
        <taxon>Actinomycetes</taxon>
        <taxon>Propionibacteriales</taxon>
        <taxon>Nocardioidaceae</taxon>
        <taxon>Micropruina</taxon>
    </lineage>
</organism>
<dbReference type="InterPro" id="IPR051531">
    <property type="entry name" value="N-acetyltransferase"/>
</dbReference>
<accession>A0A2N9JJ41</accession>
<dbReference type="PROSITE" id="PS51186">
    <property type="entry name" value="GNAT"/>
    <property type="match status" value="1"/>
</dbReference>
<reference evidence="2 3" key="1">
    <citation type="submission" date="2018-02" db="EMBL/GenBank/DDBJ databases">
        <authorList>
            <person name="Cohen D.B."/>
            <person name="Kent A.D."/>
        </authorList>
    </citation>
    <scope>NUCLEOTIDE SEQUENCE [LARGE SCALE GENOMIC DNA]</scope>
    <source>
        <strain evidence="2">1</strain>
    </source>
</reference>
<dbReference type="InterPro" id="IPR000182">
    <property type="entry name" value="GNAT_dom"/>
</dbReference>
<evidence type="ECO:0000313" key="3">
    <source>
        <dbReference type="Proteomes" id="UP000238164"/>
    </source>
</evidence>
<dbReference type="Proteomes" id="UP000238164">
    <property type="component" value="Chromosome 1"/>
</dbReference>
<dbReference type="GO" id="GO:0016747">
    <property type="term" value="F:acyltransferase activity, transferring groups other than amino-acyl groups"/>
    <property type="evidence" value="ECO:0007669"/>
    <property type="project" value="InterPro"/>
</dbReference>
<evidence type="ECO:0000259" key="1">
    <source>
        <dbReference type="PROSITE" id="PS51186"/>
    </source>
</evidence>
<dbReference type="RefSeq" id="WP_105186664.1">
    <property type="nucleotide sequence ID" value="NZ_BAAAGO010000006.1"/>
</dbReference>
<evidence type="ECO:0000313" key="2">
    <source>
        <dbReference type="EMBL" id="SPD88075.1"/>
    </source>
</evidence>
<keyword evidence="3" id="KW-1185">Reference proteome</keyword>
<dbReference type="InterPro" id="IPR016181">
    <property type="entry name" value="Acyl_CoA_acyltransferase"/>
</dbReference>
<gene>
    <name evidence="2" type="ORF">MPLG2_3045</name>
</gene>
<dbReference type="KEGG" id="mgg:MPLG2_3045"/>
<sequence length="171" mass="19165">MRTLTTERLTLRPWHLDDADFVFDMYARDEVQRYLGRNPTVLQHREQAVATIERWTALAHPIRHIWAIERTADGHLLGTLLLKPIPASQGLELNDTEIGWHLHPDAWGHGYATEAARAALEFGLAAGLTKVVAVTYPENTASQAVATRIGMRCLGLSSAYYDLDCMLFEAP</sequence>
<proteinExistence type="predicted"/>
<protein>
    <submittedName>
        <fullName evidence="2">Protein N-acetyltransferase, RimJ/RimL family</fullName>
    </submittedName>
</protein>
<keyword evidence="2" id="KW-0808">Transferase</keyword>